<sequence>MKKWKDGFIQFQSHNICIILRYPSGWKALFLVLYTPFGLVLAGVRLLIALQALMVAALLPQLPAVKSFVLRSLCIVLGIVVKQENTAVRDENVKVLVANHISPCDHIAVHLVCGSITPSVWELPAPFWWALGMQEFGLRQGRDVLVASVRSHLEKSATPVLCHPEGSTTSGKVGLLKFSSWSFCLGDVIQPLTIRAWRPPFADVAASALATGIWGDIFWFLFVPCTIFTLRYLPAVVKEAGESEVQLGERVAKLLAADLGVVVTEHTASDKAEYEKRYLVEQSQPIIVHNTSTSELQRMAHQVGEVLPYVPHDVVVRDLVRTRSVDVTISNILEGVVTYIPQVESLPSPSPLSMTTQDLKNIPSTSSATHTLANTIQGSCLDTSAPSFARSAQERMLSFNERKARLIENARQRYIKKHGLQNIGLTC</sequence>
<dbReference type="PANTHER" id="PTHR15486:SF96">
    <property type="entry name" value="LIPID DROPLET-REGULATING VLDL ASSEMBLY FACTOR AUP1"/>
    <property type="match status" value="1"/>
</dbReference>
<feature type="domain" description="CUE" evidence="10">
    <location>
        <begin position="295"/>
        <end position="337"/>
    </location>
</feature>
<dbReference type="STRING" id="105785.A0A2J7QR90"/>
<keyword evidence="12" id="KW-1185">Reference proteome</keyword>
<name>A0A2J7QR90_9NEOP</name>
<dbReference type="SMART" id="SM00546">
    <property type="entry name" value="CUE"/>
    <property type="match status" value="1"/>
</dbReference>
<dbReference type="InParanoid" id="A0A2J7QR90"/>
<keyword evidence="5 9" id="KW-0472">Membrane</keyword>
<feature type="transmembrane region" description="Helical" evidence="9">
    <location>
        <begin position="28"/>
        <end position="58"/>
    </location>
</feature>
<keyword evidence="9" id="KW-1133">Transmembrane helix</keyword>
<dbReference type="PROSITE" id="PS51140">
    <property type="entry name" value="CUE"/>
    <property type="match status" value="1"/>
</dbReference>
<evidence type="ECO:0000313" key="12">
    <source>
        <dbReference type="Proteomes" id="UP000235965"/>
    </source>
</evidence>
<evidence type="ECO:0000256" key="1">
    <source>
        <dbReference type="ARBA" id="ARBA00004406"/>
    </source>
</evidence>
<evidence type="ECO:0000313" key="11">
    <source>
        <dbReference type="EMBL" id="PNF31096.1"/>
    </source>
</evidence>
<comment type="subcellular location">
    <subcellularLocation>
        <location evidence="1">Endoplasmic reticulum membrane</location>
        <topology evidence="1">Peripheral membrane protein</topology>
    </subcellularLocation>
    <subcellularLocation>
        <location evidence="2">Lipid droplet</location>
    </subcellularLocation>
</comment>
<protein>
    <recommendedName>
        <fullName evidence="7">Lipid droplet-regulating VLDL assembly factor AUP1</fullName>
    </recommendedName>
    <alternativeName>
        <fullName evidence="8">Ancient ubiquitous protein 1</fullName>
    </alternativeName>
</protein>
<dbReference type="GO" id="GO:0043130">
    <property type="term" value="F:ubiquitin binding"/>
    <property type="evidence" value="ECO:0007669"/>
    <property type="project" value="InterPro"/>
</dbReference>
<dbReference type="Proteomes" id="UP000235965">
    <property type="component" value="Unassembled WGS sequence"/>
</dbReference>
<comment type="similarity">
    <text evidence="6">Belongs to the AUP1 family.</text>
</comment>
<dbReference type="GO" id="GO:0005811">
    <property type="term" value="C:lipid droplet"/>
    <property type="evidence" value="ECO:0007669"/>
    <property type="project" value="UniProtKB-SubCell"/>
</dbReference>
<dbReference type="EMBL" id="NEVH01011922">
    <property type="protein sequence ID" value="PNF31096.1"/>
    <property type="molecule type" value="Genomic_DNA"/>
</dbReference>
<evidence type="ECO:0000256" key="6">
    <source>
        <dbReference type="ARBA" id="ARBA00035634"/>
    </source>
</evidence>
<dbReference type="OrthoDB" id="1854593at2759"/>
<reference evidence="11 12" key="1">
    <citation type="submission" date="2017-12" db="EMBL/GenBank/DDBJ databases">
        <title>Hemimetabolous genomes reveal molecular basis of termite eusociality.</title>
        <authorList>
            <person name="Harrison M.C."/>
            <person name="Jongepier E."/>
            <person name="Robertson H.M."/>
            <person name="Arning N."/>
            <person name="Bitard-Feildel T."/>
            <person name="Chao H."/>
            <person name="Childers C.P."/>
            <person name="Dinh H."/>
            <person name="Doddapaneni H."/>
            <person name="Dugan S."/>
            <person name="Gowin J."/>
            <person name="Greiner C."/>
            <person name="Han Y."/>
            <person name="Hu H."/>
            <person name="Hughes D.S.T."/>
            <person name="Huylmans A.-K."/>
            <person name="Kemena C."/>
            <person name="Kremer L.P.M."/>
            <person name="Lee S.L."/>
            <person name="Lopez-Ezquerra A."/>
            <person name="Mallet L."/>
            <person name="Monroy-Kuhn J.M."/>
            <person name="Moser A."/>
            <person name="Murali S.C."/>
            <person name="Muzny D.M."/>
            <person name="Otani S."/>
            <person name="Piulachs M.-D."/>
            <person name="Poelchau M."/>
            <person name="Qu J."/>
            <person name="Schaub F."/>
            <person name="Wada-Katsumata A."/>
            <person name="Worley K.C."/>
            <person name="Xie Q."/>
            <person name="Ylla G."/>
            <person name="Poulsen M."/>
            <person name="Gibbs R.A."/>
            <person name="Schal C."/>
            <person name="Richards S."/>
            <person name="Belles X."/>
            <person name="Korb J."/>
            <person name="Bornberg-Bauer E."/>
        </authorList>
    </citation>
    <scope>NUCLEOTIDE SEQUENCE [LARGE SCALE GENOMIC DNA]</scope>
    <source>
        <tissue evidence="11">Whole body</tissue>
    </source>
</reference>
<dbReference type="Gene3D" id="1.10.8.10">
    <property type="entry name" value="DNA helicase RuvA subunit, C-terminal domain"/>
    <property type="match status" value="1"/>
</dbReference>
<keyword evidence="9" id="KW-0812">Transmembrane</keyword>
<dbReference type="PANTHER" id="PTHR15486">
    <property type="entry name" value="ANCIENT UBIQUITOUS PROTEIN"/>
    <property type="match status" value="1"/>
</dbReference>
<evidence type="ECO:0000256" key="5">
    <source>
        <dbReference type="ARBA" id="ARBA00023136"/>
    </source>
</evidence>
<dbReference type="Pfam" id="PF02845">
    <property type="entry name" value="CUE"/>
    <property type="match status" value="1"/>
</dbReference>
<evidence type="ECO:0000256" key="4">
    <source>
        <dbReference type="ARBA" id="ARBA00022824"/>
    </source>
</evidence>
<evidence type="ECO:0000256" key="7">
    <source>
        <dbReference type="ARBA" id="ARBA00035685"/>
    </source>
</evidence>
<dbReference type="GO" id="GO:0005789">
    <property type="term" value="C:endoplasmic reticulum membrane"/>
    <property type="evidence" value="ECO:0007669"/>
    <property type="project" value="UniProtKB-SubCell"/>
</dbReference>
<dbReference type="InterPro" id="IPR048056">
    <property type="entry name" value="AUP1_CUE"/>
</dbReference>
<organism evidence="11 12">
    <name type="scientific">Cryptotermes secundus</name>
    <dbReference type="NCBI Taxonomy" id="105785"/>
    <lineage>
        <taxon>Eukaryota</taxon>
        <taxon>Metazoa</taxon>
        <taxon>Ecdysozoa</taxon>
        <taxon>Arthropoda</taxon>
        <taxon>Hexapoda</taxon>
        <taxon>Insecta</taxon>
        <taxon>Pterygota</taxon>
        <taxon>Neoptera</taxon>
        <taxon>Polyneoptera</taxon>
        <taxon>Dictyoptera</taxon>
        <taxon>Blattodea</taxon>
        <taxon>Blattoidea</taxon>
        <taxon>Termitoidae</taxon>
        <taxon>Kalotermitidae</taxon>
        <taxon>Cryptotermitinae</taxon>
        <taxon>Cryptotermes</taxon>
    </lineage>
</organism>
<keyword evidence="4" id="KW-0256">Endoplasmic reticulum</keyword>
<evidence type="ECO:0000256" key="9">
    <source>
        <dbReference type="SAM" id="Phobius"/>
    </source>
</evidence>
<dbReference type="AlphaFoldDB" id="A0A2J7QR90"/>
<dbReference type="CDD" id="cd14420">
    <property type="entry name" value="CUE_AUP1"/>
    <property type="match status" value="1"/>
</dbReference>
<evidence type="ECO:0000256" key="3">
    <source>
        <dbReference type="ARBA" id="ARBA00022677"/>
    </source>
</evidence>
<dbReference type="GO" id="GO:0036503">
    <property type="term" value="P:ERAD pathway"/>
    <property type="evidence" value="ECO:0007669"/>
    <property type="project" value="InterPro"/>
</dbReference>
<evidence type="ECO:0000259" key="10">
    <source>
        <dbReference type="PROSITE" id="PS51140"/>
    </source>
</evidence>
<evidence type="ECO:0000256" key="2">
    <source>
        <dbReference type="ARBA" id="ARBA00004502"/>
    </source>
</evidence>
<keyword evidence="3" id="KW-0551">Lipid droplet</keyword>
<evidence type="ECO:0000256" key="8">
    <source>
        <dbReference type="ARBA" id="ARBA00035713"/>
    </source>
</evidence>
<accession>A0A2J7QR90</accession>
<comment type="caution">
    <text evidence="11">The sequence shown here is derived from an EMBL/GenBank/DDBJ whole genome shotgun (WGS) entry which is preliminary data.</text>
</comment>
<gene>
    <name evidence="11" type="primary">aup1_2</name>
    <name evidence="11" type="ORF">B7P43_G16054</name>
</gene>
<proteinExistence type="inferred from homology"/>
<dbReference type="InterPro" id="IPR003892">
    <property type="entry name" value="CUE"/>
</dbReference>